<dbReference type="Proteomes" id="UP000246715">
    <property type="component" value="Segment"/>
</dbReference>
<protein>
    <submittedName>
        <fullName evidence="2">Uncharacterized protein M249R</fullName>
    </submittedName>
</protein>
<feature type="region of interest" description="Disordered" evidence="1">
    <location>
        <begin position="103"/>
        <end position="138"/>
    </location>
</feature>
<gene>
    <name evidence="2" type="primary">M249R</name>
    <name evidence="2" type="ORF">MT325_M249R</name>
</gene>
<organismHost>
    <name type="scientific">Paramecium bursaria</name>
    <dbReference type="NCBI Taxonomy" id="74790"/>
</organismHost>
<evidence type="ECO:0000256" key="1">
    <source>
        <dbReference type="SAM" id="MobiDB-lite"/>
    </source>
</evidence>
<name>A7ITX9_PBCVM</name>
<sequence length="138" mass="15411">MLRQDINIAKLETIISYPFVRLTQDNNTFEDFACRCAKEFGGSPEDWMRKNRKLLGMFGSKNKKLAKNTRFQVPSKLVADASDRFFETVGLARKHKVDVSPTTVLNISNESTPNSSPDQNPYSISHTPDSSPDIGSGV</sequence>
<accession>A7ITX9</accession>
<organism evidence="2 3">
    <name type="scientific">Paramecium bursaria Chlorella virus MT325</name>
    <name type="common">PBCV-MT325</name>
    <dbReference type="NCBI Taxonomy" id="346932"/>
    <lineage>
        <taxon>Viruses</taxon>
        <taxon>Varidnaviria</taxon>
        <taxon>Bamfordvirae</taxon>
        <taxon>Nucleocytoviricota</taxon>
        <taxon>Megaviricetes</taxon>
        <taxon>Algavirales</taxon>
        <taxon>Phycodnaviridae</taxon>
        <taxon>Chlorovirus</taxon>
        <taxon>Chlorovirus conductrix</taxon>
        <taxon>Paramecium bursaria Chlorella virus A1</taxon>
    </lineage>
</organism>
<proteinExistence type="predicted"/>
<evidence type="ECO:0000313" key="2">
    <source>
        <dbReference type="EMBL" id="ABT13803.1"/>
    </source>
</evidence>
<reference evidence="2 3" key="1">
    <citation type="journal article" date="2007" name="Virology">
        <title>Sequence and annotation of the 314-kb MT325 and the 321-kb FR483 viruses that infect Chlorella Pbi.</title>
        <authorList>
            <person name="Fitzgerald L.A."/>
            <person name="Graves M.V."/>
            <person name="Li X."/>
            <person name="Feldblyum T."/>
            <person name="Hartigan J."/>
            <person name="Van Etten J.L."/>
        </authorList>
    </citation>
    <scope>NUCLEOTIDE SEQUENCE [LARGE SCALE GENOMIC DNA]</scope>
    <source>
        <strain evidence="2 3">MT325</strain>
    </source>
</reference>
<evidence type="ECO:0000313" key="3">
    <source>
        <dbReference type="Proteomes" id="UP000246715"/>
    </source>
</evidence>
<feature type="compositionally biased region" description="Polar residues" evidence="1">
    <location>
        <begin position="103"/>
        <end position="130"/>
    </location>
</feature>
<dbReference type="EMBL" id="DQ491001">
    <property type="protein sequence ID" value="ABT13803.1"/>
    <property type="molecule type" value="Genomic_DNA"/>
</dbReference>